<keyword evidence="1" id="KW-0472">Membrane</keyword>
<dbReference type="InterPro" id="IPR046503">
    <property type="entry name" value="DUF6681"/>
</dbReference>
<evidence type="ECO:0000256" key="1">
    <source>
        <dbReference type="SAM" id="Phobius"/>
    </source>
</evidence>
<proteinExistence type="predicted"/>
<keyword evidence="3" id="KW-1185">Reference proteome</keyword>
<keyword evidence="1" id="KW-0812">Transmembrane</keyword>
<dbReference type="GeneID" id="98309193"/>
<gene>
    <name evidence="2" type="ORF">FD50_GL001971</name>
</gene>
<comment type="caution">
    <text evidence="2">The sequence shown here is derived from an EMBL/GenBank/DDBJ whole genome shotgun (WGS) entry which is preliminary data.</text>
</comment>
<reference evidence="2 3" key="1">
    <citation type="journal article" date="2015" name="Genome Announc.">
        <title>Expanding the biotechnology potential of lactobacilli through comparative genomics of 213 strains and associated genera.</title>
        <authorList>
            <person name="Sun Z."/>
            <person name="Harris H.M."/>
            <person name="McCann A."/>
            <person name="Guo C."/>
            <person name="Argimon S."/>
            <person name="Zhang W."/>
            <person name="Yang X."/>
            <person name="Jeffery I.B."/>
            <person name="Cooney J.C."/>
            <person name="Kagawa T.F."/>
            <person name="Liu W."/>
            <person name="Song Y."/>
            <person name="Salvetti E."/>
            <person name="Wrobel A."/>
            <person name="Rasinkangas P."/>
            <person name="Parkhill J."/>
            <person name="Rea M.C."/>
            <person name="O'Sullivan O."/>
            <person name="Ritari J."/>
            <person name="Douillard F.P."/>
            <person name="Paul Ross R."/>
            <person name="Yang R."/>
            <person name="Briner A.E."/>
            <person name="Felis G.E."/>
            <person name="de Vos W.M."/>
            <person name="Barrangou R."/>
            <person name="Klaenhammer T.R."/>
            <person name="Caufield P.W."/>
            <person name="Cui Y."/>
            <person name="Zhang H."/>
            <person name="O'Toole P.W."/>
        </authorList>
    </citation>
    <scope>NUCLEOTIDE SEQUENCE [LARGE SCALE GENOMIC DNA]</scope>
    <source>
        <strain evidence="2 3">DSM 16230</strain>
    </source>
</reference>
<dbReference type="Pfam" id="PF20386">
    <property type="entry name" value="DUF6681"/>
    <property type="match status" value="1"/>
</dbReference>
<protein>
    <submittedName>
        <fullName evidence="2">Uncharacterized protein</fullName>
    </submittedName>
</protein>
<evidence type="ECO:0000313" key="3">
    <source>
        <dbReference type="Proteomes" id="UP000051166"/>
    </source>
</evidence>
<accession>A0A0R1UV36</accession>
<dbReference type="Proteomes" id="UP000051166">
    <property type="component" value="Unassembled WGS sequence"/>
</dbReference>
<dbReference type="OrthoDB" id="2192445at2"/>
<dbReference type="AlphaFoldDB" id="A0A0R1UV36"/>
<keyword evidence="1" id="KW-1133">Transmembrane helix</keyword>
<sequence length="280" mass="31852">MFSIIGIINSYLGYINMNVKIKNQVYTVLGTVGNFYLLYVAYRFFANGFYARGALFILAFLALVYFSYLNVLYYFTKKTSRVDFSPFLEKKLGMKPKEEAVSGKHAAPNPGFVQTNGLFNQEKLMPAVLEMKPLHKRNLKEVVAQLEAQNYLKLDYGGLSEDEIFRETRRTKKHLNALKVPVALPFFELVPRAGELVLFGGLNPIQKKELAIVRKVGLMPVKSALQQYDIFVATAVINGGPFKFAGRTTLMQEEHDFELGVQLVYREKQSPAETQTRRSH</sequence>
<feature type="transmembrane region" description="Helical" evidence="1">
    <location>
        <begin position="25"/>
        <end position="42"/>
    </location>
</feature>
<organism evidence="2 3">
    <name type="scientific">Liquorilactobacillus satsumensis DSM 16230 = JCM 12392</name>
    <dbReference type="NCBI Taxonomy" id="1423801"/>
    <lineage>
        <taxon>Bacteria</taxon>
        <taxon>Bacillati</taxon>
        <taxon>Bacillota</taxon>
        <taxon>Bacilli</taxon>
        <taxon>Lactobacillales</taxon>
        <taxon>Lactobacillaceae</taxon>
        <taxon>Liquorilactobacillus</taxon>
    </lineage>
</organism>
<name>A0A0R1UV36_9LACO</name>
<dbReference type="EMBL" id="AZFQ01000054">
    <property type="protein sequence ID" value="KRL97023.1"/>
    <property type="molecule type" value="Genomic_DNA"/>
</dbReference>
<dbReference type="PATRIC" id="fig|1423801.4.peg.2015"/>
<dbReference type="STRING" id="1423801.FD50_GL001971"/>
<feature type="transmembrane region" description="Helical" evidence="1">
    <location>
        <begin position="54"/>
        <end position="75"/>
    </location>
</feature>
<dbReference type="RefSeq" id="WP_054758113.1">
    <property type="nucleotide sequence ID" value="NZ_AZFQ01000054.1"/>
</dbReference>
<evidence type="ECO:0000313" key="2">
    <source>
        <dbReference type="EMBL" id="KRL97023.1"/>
    </source>
</evidence>